<dbReference type="Pfam" id="PF00395">
    <property type="entry name" value="SLH"/>
    <property type="match status" value="2"/>
</dbReference>
<dbReference type="PROSITE" id="PS51272">
    <property type="entry name" value="SLH"/>
    <property type="match status" value="2"/>
</dbReference>
<reference evidence="4" key="1">
    <citation type="submission" date="2020-08" db="EMBL/GenBank/DDBJ databases">
        <title>Genome public.</title>
        <authorList>
            <person name="Liu C."/>
            <person name="Sun Q."/>
        </authorList>
    </citation>
    <scope>NUCLEOTIDE SEQUENCE</scope>
    <source>
        <strain evidence="4">NSJ-50</strain>
    </source>
</reference>
<dbReference type="InterPro" id="IPR001119">
    <property type="entry name" value="SLH_dom"/>
</dbReference>
<feature type="domain" description="SLH" evidence="3">
    <location>
        <begin position="83"/>
        <end position="146"/>
    </location>
</feature>
<feature type="domain" description="SLH" evidence="3">
    <location>
        <begin position="19"/>
        <end position="82"/>
    </location>
</feature>
<evidence type="ECO:0000313" key="5">
    <source>
        <dbReference type="Proteomes" id="UP000647416"/>
    </source>
</evidence>
<keyword evidence="1" id="KW-0677">Repeat</keyword>
<evidence type="ECO:0000256" key="2">
    <source>
        <dbReference type="SAM" id="SignalP"/>
    </source>
</evidence>
<keyword evidence="5" id="KW-1185">Reference proteome</keyword>
<proteinExistence type="predicted"/>
<feature type="chain" id="PRO_5037310505" evidence="2">
    <location>
        <begin position="24"/>
        <end position="769"/>
    </location>
</feature>
<feature type="signal peptide" evidence="2">
    <location>
        <begin position="1"/>
        <end position="23"/>
    </location>
</feature>
<keyword evidence="2" id="KW-0732">Signal</keyword>
<protein>
    <submittedName>
        <fullName evidence="4">S-layer homology domain-containing protein</fullName>
    </submittedName>
</protein>
<evidence type="ECO:0000256" key="1">
    <source>
        <dbReference type="ARBA" id="ARBA00022737"/>
    </source>
</evidence>
<gene>
    <name evidence="4" type="ORF">H8706_08100</name>
</gene>
<accession>A0A926FDP4</accession>
<evidence type="ECO:0000313" key="4">
    <source>
        <dbReference type="EMBL" id="MBC8596827.1"/>
    </source>
</evidence>
<dbReference type="EMBL" id="JACRTE010000009">
    <property type="protein sequence ID" value="MBC8596827.1"/>
    <property type="molecule type" value="Genomic_DNA"/>
</dbReference>
<dbReference type="AlphaFoldDB" id="A0A926FDP4"/>
<comment type="caution">
    <text evidence="4">The sequence shown here is derived from an EMBL/GenBank/DDBJ whole genome shotgun (WGS) entry which is preliminary data.</text>
</comment>
<evidence type="ECO:0000259" key="3">
    <source>
        <dbReference type="PROSITE" id="PS51272"/>
    </source>
</evidence>
<sequence>MIKKSISVILALCIVLSSVCVFADGELNEADIENYISFISSFNIINGDPDGNYRLDDLVTRAEFSKIAVAASEHRNSVAASLSVSPFKDVPYTHWAAPYVKAALSNKYVNGYEDASFRPDQNVLFEEAITVFLKLLGYENSDFGSSWPYGPYGIAKNINLVDNMQSQIGSYLTRREAVILVYNLLNCKTKSTPVSSTEKYMSVFNCAVKEDIILVATSKEDSSVGANKIATSGGTYKIGKGLNLDMLGKKGDGIIKDGDELIAFMPNTEYTTKTYAVYSVLDDKVLVHDNGTIKEITFKDGLDVYEGGKQSSFSAVKAKLAMGDEITVRYDDFGAVDYLIYNEGTLQGPVTVSNTGWASSLGVSDISSAFIVRDGVKCTSGDIKTNDIVYYSRGVNMVLAYSKKVTGVYEDASPTRDNPTSVKISGVTYELEGAAAYNKLSSSGTLKFGDTVTVLIGRSGKIADAISAGSVSSSVVGYLTETGSKIYKDSNNNDYSAFYAKIVTTDGVENEYKTDKNYSALKNTAVNMTFANGEGKATRITVSEALGTVNASKMKIGKTAVSENVQILDVSTTYEDEPTLYAKVYLQRLDGVDLSASNVVYVEKSAAGEIEKMILKDVTGDMYTYAVTAKVKTSKDADGKVDVRGYQYTFDSNGTTYTDTGRSLPVSAGEGAKLVLSGQTVDNVKSMNAITGNVRELTSSSITVGNTKYALASDVIVYTMTYDNSGYKYLITPIDTVAENLASYKGISVYADKAESKGGRVRIIVAKKV</sequence>
<dbReference type="RefSeq" id="WP_262432208.1">
    <property type="nucleotide sequence ID" value="NZ_JACRTE010000009.1"/>
</dbReference>
<name>A0A926FDP4_9FIRM</name>
<organism evidence="4 5">
    <name type="scientific">Qingrenia yutianensis</name>
    <dbReference type="NCBI Taxonomy" id="2763676"/>
    <lineage>
        <taxon>Bacteria</taxon>
        <taxon>Bacillati</taxon>
        <taxon>Bacillota</taxon>
        <taxon>Clostridia</taxon>
        <taxon>Eubacteriales</taxon>
        <taxon>Oscillospiraceae</taxon>
        <taxon>Qingrenia</taxon>
    </lineage>
</organism>
<dbReference type="Proteomes" id="UP000647416">
    <property type="component" value="Unassembled WGS sequence"/>
</dbReference>